<reference evidence="4" key="1">
    <citation type="submission" date="2023-05" db="EMBL/GenBank/DDBJ databases">
        <authorList>
            <person name="Huff M."/>
        </authorList>
    </citation>
    <scope>NUCLEOTIDE SEQUENCE</scope>
</reference>
<proteinExistence type="inferred from homology"/>
<dbReference type="PANTHER" id="PTHR19431">
    <property type="entry name" value="60S RIBOSOMAL PROTEIN L4"/>
    <property type="match status" value="1"/>
</dbReference>
<accession>A0AAD2A2C1</accession>
<organism evidence="4 5">
    <name type="scientific">Fraxinus pennsylvanica</name>
    <dbReference type="NCBI Taxonomy" id="56036"/>
    <lineage>
        <taxon>Eukaryota</taxon>
        <taxon>Viridiplantae</taxon>
        <taxon>Streptophyta</taxon>
        <taxon>Embryophyta</taxon>
        <taxon>Tracheophyta</taxon>
        <taxon>Spermatophyta</taxon>
        <taxon>Magnoliopsida</taxon>
        <taxon>eudicotyledons</taxon>
        <taxon>Gunneridae</taxon>
        <taxon>Pentapetalae</taxon>
        <taxon>asterids</taxon>
        <taxon>lamiids</taxon>
        <taxon>Lamiales</taxon>
        <taxon>Oleaceae</taxon>
        <taxon>Oleeae</taxon>
        <taxon>Fraxinus</taxon>
    </lineage>
</organism>
<evidence type="ECO:0000256" key="3">
    <source>
        <dbReference type="ARBA" id="ARBA00023274"/>
    </source>
</evidence>
<keyword evidence="5" id="KW-1185">Reference proteome</keyword>
<gene>
    <name evidence="4" type="ORF">FPE_LOCUS27582</name>
</gene>
<keyword evidence="2" id="KW-0689">Ribosomal protein</keyword>
<keyword evidence="3" id="KW-0687">Ribonucleoprotein</keyword>
<evidence type="ECO:0000256" key="2">
    <source>
        <dbReference type="ARBA" id="ARBA00022980"/>
    </source>
</evidence>
<evidence type="ECO:0000256" key="1">
    <source>
        <dbReference type="ARBA" id="ARBA00010528"/>
    </source>
</evidence>
<protein>
    <submittedName>
        <fullName evidence="4">Uncharacterized protein</fullName>
    </submittedName>
</protein>
<dbReference type="AlphaFoldDB" id="A0AAD2A2C1"/>
<dbReference type="GO" id="GO:1990904">
    <property type="term" value="C:ribonucleoprotein complex"/>
    <property type="evidence" value="ECO:0007669"/>
    <property type="project" value="UniProtKB-KW"/>
</dbReference>
<name>A0AAD2A2C1_9LAMI</name>
<evidence type="ECO:0000313" key="5">
    <source>
        <dbReference type="Proteomes" id="UP000834106"/>
    </source>
</evidence>
<sequence length="144" mass="16076">MVATTVRHLVTVQAIENDMATDGASLPLPDVIKASICRDIVTFVHEVYSPYRTSCIWEHVSWRSHVCSYQDMALRHRAVNVTQKRHAMVSAIAAADVTSLVIARGHRIEEILELPLVVSDSTEALEKTNATIKILKQIGAYPRR</sequence>
<dbReference type="GO" id="GO:0005840">
    <property type="term" value="C:ribosome"/>
    <property type="evidence" value="ECO:0007669"/>
    <property type="project" value="UniProtKB-KW"/>
</dbReference>
<dbReference type="EMBL" id="OU503052">
    <property type="protein sequence ID" value="CAI9780152.1"/>
    <property type="molecule type" value="Genomic_DNA"/>
</dbReference>
<dbReference type="Proteomes" id="UP000834106">
    <property type="component" value="Chromosome 17"/>
</dbReference>
<dbReference type="InterPro" id="IPR023574">
    <property type="entry name" value="Ribosomal_uL4_dom_sf"/>
</dbReference>
<dbReference type="InterPro" id="IPR045240">
    <property type="entry name" value="Ribosomal_uL4_euk/arch"/>
</dbReference>
<dbReference type="GO" id="GO:0003735">
    <property type="term" value="F:structural constituent of ribosome"/>
    <property type="evidence" value="ECO:0007669"/>
    <property type="project" value="InterPro"/>
</dbReference>
<dbReference type="Gene3D" id="3.40.1370.10">
    <property type="match status" value="1"/>
</dbReference>
<evidence type="ECO:0000313" key="4">
    <source>
        <dbReference type="EMBL" id="CAI9780152.1"/>
    </source>
</evidence>
<comment type="similarity">
    <text evidence="1">Belongs to the universal ribosomal protein uL4 family.</text>
</comment>
<dbReference type="GO" id="GO:0006412">
    <property type="term" value="P:translation"/>
    <property type="evidence" value="ECO:0007669"/>
    <property type="project" value="InterPro"/>
</dbReference>
<dbReference type="SUPFAM" id="SSF52166">
    <property type="entry name" value="Ribosomal protein L4"/>
    <property type="match status" value="1"/>
</dbReference>